<keyword evidence="2" id="KW-0472">Membrane</keyword>
<dbReference type="AlphaFoldDB" id="A0AAJ0GWM6"/>
<dbReference type="GeneID" id="87881111"/>
<dbReference type="EMBL" id="JAUDZG010000003">
    <property type="protein sequence ID" value="KAK3307464.1"/>
    <property type="molecule type" value="Genomic_DNA"/>
</dbReference>
<feature type="compositionally biased region" description="Low complexity" evidence="1">
    <location>
        <begin position="264"/>
        <end position="288"/>
    </location>
</feature>
<accession>A0AAJ0GWM6</accession>
<feature type="chain" id="PRO_5042459945" evidence="3">
    <location>
        <begin position="18"/>
        <end position="325"/>
    </location>
</feature>
<comment type="caution">
    <text evidence="4">The sequence shown here is derived from an EMBL/GenBank/DDBJ whole genome shotgun (WGS) entry which is preliminary data.</text>
</comment>
<gene>
    <name evidence="4" type="ORF">B0T15DRAFT_179272</name>
</gene>
<proteinExistence type="predicted"/>
<feature type="region of interest" description="Disordered" evidence="1">
    <location>
        <begin position="263"/>
        <end position="288"/>
    </location>
</feature>
<reference evidence="4" key="2">
    <citation type="submission" date="2023-06" db="EMBL/GenBank/DDBJ databases">
        <authorList>
            <consortium name="Lawrence Berkeley National Laboratory"/>
            <person name="Mondo S.J."/>
            <person name="Hensen N."/>
            <person name="Bonometti L."/>
            <person name="Westerberg I."/>
            <person name="Brannstrom I.O."/>
            <person name="Guillou S."/>
            <person name="Cros-Aarteil S."/>
            <person name="Calhoun S."/>
            <person name="Haridas S."/>
            <person name="Kuo A."/>
            <person name="Pangilinan J."/>
            <person name="Riley R."/>
            <person name="Labutti K."/>
            <person name="Andreopoulos B."/>
            <person name="Lipzen A."/>
            <person name="Chen C."/>
            <person name="Yanf M."/>
            <person name="Daum C."/>
            <person name="Ng V."/>
            <person name="Clum A."/>
            <person name="Steindorff A."/>
            <person name="Ohm R."/>
            <person name="Martin F."/>
            <person name="Silar P."/>
            <person name="Natvig D."/>
            <person name="Lalanne C."/>
            <person name="Gautier V."/>
            <person name="Ament-Velasquez S.L."/>
            <person name="Kruys A."/>
            <person name="Hutchinson M.I."/>
            <person name="Powell A.J."/>
            <person name="Barry K."/>
            <person name="Miller A.N."/>
            <person name="Grigoriev I.V."/>
            <person name="Debuchy R."/>
            <person name="Gladieux P."/>
            <person name="Thoren M.H."/>
            <person name="Johannesson H."/>
        </authorList>
    </citation>
    <scope>NUCLEOTIDE SEQUENCE</scope>
    <source>
        <strain evidence="4">CBS 333.67</strain>
    </source>
</reference>
<evidence type="ECO:0000256" key="3">
    <source>
        <dbReference type="SAM" id="SignalP"/>
    </source>
</evidence>
<dbReference type="Proteomes" id="UP001273166">
    <property type="component" value="Unassembled WGS sequence"/>
</dbReference>
<feature type="transmembrane region" description="Helical" evidence="2">
    <location>
        <begin position="302"/>
        <end position="324"/>
    </location>
</feature>
<name>A0AAJ0GWM6_9PEZI</name>
<evidence type="ECO:0000256" key="2">
    <source>
        <dbReference type="SAM" id="Phobius"/>
    </source>
</evidence>
<protein>
    <submittedName>
        <fullName evidence="4">Uncharacterized protein</fullName>
    </submittedName>
</protein>
<sequence>MARQFLVGLALAHSAAAHLNGLTGFADDGVDAARFPTDAFAGMIGAAAGDDDGYSACMTADAIISDCYESGFADATASPNAADRCFCCEGARPVSSVYSACASYARGVDGSDDARTLYRALTSMHDICSSVGGGACRTGAATATTRTSPTRSSSLEAADITYPPACSSMLRVYSSCYLELGGFETVRARQAASCFCYDASGDYNTAFEDYAETCASWARTADTVDYSVMTRLATLCDEYGAPVTTSALVLTAVSSRTDSGRGFTLASSTSSPTSQATGQTSAGGDTDAATTSSSTALAVPGAAVPGFLAWFANFATFILSFFILI</sequence>
<reference evidence="4" key="1">
    <citation type="journal article" date="2023" name="Mol. Phylogenet. Evol.">
        <title>Genome-scale phylogeny and comparative genomics of the fungal order Sordariales.</title>
        <authorList>
            <person name="Hensen N."/>
            <person name="Bonometti L."/>
            <person name="Westerberg I."/>
            <person name="Brannstrom I.O."/>
            <person name="Guillou S."/>
            <person name="Cros-Aarteil S."/>
            <person name="Calhoun S."/>
            <person name="Haridas S."/>
            <person name="Kuo A."/>
            <person name="Mondo S."/>
            <person name="Pangilinan J."/>
            <person name="Riley R."/>
            <person name="LaButti K."/>
            <person name="Andreopoulos B."/>
            <person name="Lipzen A."/>
            <person name="Chen C."/>
            <person name="Yan M."/>
            <person name="Daum C."/>
            <person name="Ng V."/>
            <person name="Clum A."/>
            <person name="Steindorff A."/>
            <person name="Ohm R.A."/>
            <person name="Martin F."/>
            <person name="Silar P."/>
            <person name="Natvig D.O."/>
            <person name="Lalanne C."/>
            <person name="Gautier V."/>
            <person name="Ament-Velasquez S.L."/>
            <person name="Kruys A."/>
            <person name="Hutchinson M.I."/>
            <person name="Powell A.J."/>
            <person name="Barry K."/>
            <person name="Miller A.N."/>
            <person name="Grigoriev I.V."/>
            <person name="Debuchy R."/>
            <person name="Gladieux P."/>
            <person name="Hiltunen Thoren M."/>
            <person name="Johannesson H."/>
        </authorList>
    </citation>
    <scope>NUCLEOTIDE SEQUENCE</scope>
    <source>
        <strain evidence="4">CBS 333.67</strain>
    </source>
</reference>
<organism evidence="4 5">
    <name type="scientific">Chaetomium strumarium</name>
    <dbReference type="NCBI Taxonomy" id="1170767"/>
    <lineage>
        <taxon>Eukaryota</taxon>
        <taxon>Fungi</taxon>
        <taxon>Dikarya</taxon>
        <taxon>Ascomycota</taxon>
        <taxon>Pezizomycotina</taxon>
        <taxon>Sordariomycetes</taxon>
        <taxon>Sordariomycetidae</taxon>
        <taxon>Sordariales</taxon>
        <taxon>Chaetomiaceae</taxon>
        <taxon>Chaetomium</taxon>
    </lineage>
</organism>
<keyword evidence="5" id="KW-1185">Reference proteome</keyword>
<dbReference type="RefSeq" id="XP_062723244.1">
    <property type="nucleotide sequence ID" value="XM_062862282.1"/>
</dbReference>
<evidence type="ECO:0000313" key="4">
    <source>
        <dbReference type="EMBL" id="KAK3307464.1"/>
    </source>
</evidence>
<keyword evidence="2" id="KW-0812">Transmembrane</keyword>
<feature type="signal peptide" evidence="3">
    <location>
        <begin position="1"/>
        <end position="17"/>
    </location>
</feature>
<evidence type="ECO:0000313" key="5">
    <source>
        <dbReference type="Proteomes" id="UP001273166"/>
    </source>
</evidence>
<keyword evidence="2" id="KW-1133">Transmembrane helix</keyword>
<evidence type="ECO:0000256" key="1">
    <source>
        <dbReference type="SAM" id="MobiDB-lite"/>
    </source>
</evidence>
<keyword evidence="3" id="KW-0732">Signal</keyword>